<comment type="caution">
    <text evidence="3">The sequence shown here is derived from an EMBL/GenBank/DDBJ whole genome shotgun (WGS) entry which is preliminary data.</text>
</comment>
<dbReference type="AlphaFoldDB" id="A0AAV9PVY6"/>
<dbReference type="PANTHER" id="PTHR43669:SF4">
    <property type="entry name" value="SHORT-CHAIN DEHYDROGENASE"/>
    <property type="match status" value="1"/>
</dbReference>
<dbReference type="InterPro" id="IPR002347">
    <property type="entry name" value="SDR_fam"/>
</dbReference>
<proteinExistence type="inferred from homology"/>
<keyword evidence="4" id="KW-1185">Reference proteome</keyword>
<organism evidence="3 4">
    <name type="scientific">Vermiconidia calcicola</name>
    <dbReference type="NCBI Taxonomy" id="1690605"/>
    <lineage>
        <taxon>Eukaryota</taxon>
        <taxon>Fungi</taxon>
        <taxon>Dikarya</taxon>
        <taxon>Ascomycota</taxon>
        <taxon>Pezizomycotina</taxon>
        <taxon>Dothideomycetes</taxon>
        <taxon>Dothideomycetidae</taxon>
        <taxon>Mycosphaerellales</taxon>
        <taxon>Extremaceae</taxon>
        <taxon>Vermiconidia</taxon>
    </lineage>
</organism>
<dbReference type="SUPFAM" id="SSF51735">
    <property type="entry name" value="NAD(P)-binding Rossmann-fold domains"/>
    <property type="match status" value="1"/>
</dbReference>
<dbReference type="Proteomes" id="UP001345827">
    <property type="component" value="Unassembled WGS sequence"/>
</dbReference>
<reference evidence="3 4" key="1">
    <citation type="submission" date="2023-06" db="EMBL/GenBank/DDBJ databases">
        <title>Black Yeasts Isolated from many extreme environments.</title>
        <authorList>
            <person name="Coleine C."/>
            <person name="Stajich J.E."/>
            <person name="Selbmann L."/>
        </authorList>
    </citation>
    <scope>NUCLEOTIDE SEQUENCE [LARGE SCALE GENOMIC DNA]</scope>
    <source>
        <strain evidence="3 4">CCFEE 5887</strain>
    </source>
</reference>
<dbReference type="PANTHER" id="PTHR43669">
    <property type="entry name" value="5-KETO-D-GLUCONATE 5-REDUCTASE"/>
    <property type="match status" value="1"/>
</dbReference>
<dbReference type="InterPro" id="IPR036291">
    <property type="entry name" value="NAD(P)-bd_dom_sf"/>
</dbReference>
<dbReference type="Gene3D" id="3.40.50.720">
    <property type="entry name" value="NAD(P)-binding Rossmann-like Domain"/>
    <property type="match status" value="1"/>
</dbReference>
<dbReference type="Pfam" id="PF00106">
    <property type="entry name" value="adh_short"/>
    <property type="match status" value="1"/>
</dbReference>
<protein>
    <recommendedName>
        <fullName evidence="5">NAD(P)-binding protein</fullName>
    </recommendedName>
</protein>
<evidence type="ECO:0000313" key="3">
    <source>
        <dbReference type="EMBL" id="KAK5530559.1"/>
    </source>
</evidence>
<dbReference type="EMBL" id="JAXLQG010000019">
    <property type="protein sequence ID" value="KAK5530559.1"/>
    <property type="molecule type" value="Genomic_DNA"/>
</dbReference>
<evidence type="ECO:0000313" key="4">
    <source>
        <dbReference type="Proteomes" id="UP001345827"/>
    </source>
</evidence>
<accession>A0AAV9PVY6</accession>
<gene>
    <name evidence="3" type="ORF">LTR25_009137</name>
</gene>
<comment type="similarity">
    <text evidence="1">Belongs to the short-chain dehydrogenases/reductases (SDR) family.</text>
</comment>
<keyword evidence="2" id="KW-0560">Oxidoreductase</keyword>
<name>A0AAV9PVY6_9PEZI</name>
<evidence type="ECO:0000256" key="2">
    <source>
        <dbReference type="ARBA" id="ARBA00023002"/>
    </source>
</evidence>
<evidence type="ECO:0000256" key="1">
    <source>
        <dbReference type="ARBA" id="ARBA00006484"/>
    </source>
</evidence>
<sequence length="258" mass="27344">MSSPSPVLLILGAGPNIGHHVANTFLTQGYKVALASRTTKNHSNDADHKNQIHIAVDLSKPETIPAVFNTVKTQLGAPPSVVVYNGALRIPNNPKDPLLGTSGSSSALTLSDQETSMAINNTSVLIAMQQSLAGFRELPATATTASTASKTFIFTGNILNLVPIPGVLSFGMGKAATAYAIRCLVEQKVYEAEGVTFYYADERAPSGSPVFLDISGPAAATEYLKLAEQKEQGPWLHTFVKGQGYKDFGDKPWTPAAK</sequence>
<dbReference type="GO" id="GO:0016491">
    <property type="term" value="F:oxidoreductase activity"/>
    <property type="evidence" value="ECO:0007669"/>
    <property type="project" value="UniProtKB-KW"/>
</dbReference>
<evidence type="ECO:0008006" key="5">
    <source>
        <dbReference type="Google" id="ProtNLM"/>
    </source>
</evidence>